<feature type="chain" id="PRO_5045742347" evidence="6">
    <location>
        <begin position="24"/>
        <end position="441"/>
    </location>
</feature>
<evidence type="ECO:0000313" key="9">
    <source>
        <dbReference type="EMBL" id="WZN41352.1"/>
    </source>
</evidence>
<dbReference type="InterPro" id="IPR012944">
    <property type="entry name" value="SusD_RagB_dom"/>
</dbReference>
<keyword evidence="5" id="KW-0998">Cell outer membrane</keyword>
<dbReference type="Pfam" id="PF14322">
    <property type="entry name" value="SusD-like_3"/>
    <property type="match status" value="1"/>
</dbReference>
<evidence type="ECO:0000256" key="6">
    <source>
        <dbReference type="SAM" id="SignalP"/>
    </source>
</evidence>
<feature type="domain" description="RagB/SusD" evidence="7">
    <location>
        <begin position="315"/>
        <end position="406"/>
    </location>
</feature>
<accession>A0ABZ2YPQ3</accession>
<dbReference type="InterPro" id="IPR033985">
    <property type="entry name" value="SusD-like_N"/>
</dbReference>
<evidence type="ECO:0000256" key="5">
    <source>
        <dbReference type="ARBA" id="ARBA00023237"/>
    </source>
</evidence>
<dbReference type="PROSITE" id="PS51257">
    <property type="entry name" value="PROKAR_LIPOPROTEIN"/>
    <property type="match status" value="1"/>
</dbReference>
<organism evidence="9 10">
    <name type="scientific">Chitinophaga pollutisoli</name>
    <dbReference type="NCBI Taxonomy" id="3133966"/>
    <lineage>
        <taxon>Bacteria</taxon>
        <taxon>Pseudomonadati</taxon>
        <taxon>Bacteroidota</taxon>
        <taxon>Chitinophagia</taxon>
        <taxon>Chitinophagales</taxon>
        <taxon>Chitinophagaceae</taxon>
        <taxon>Chitinophaga</taxon>
    </lineage>
</organism>
<dbReference type="InterPro" id="IPR011990">
    <property type="entry name" value="TPR-like_helical_dom_sf"/>
</dbReference>
<evidence type="ECO:0000256" key="4">
    <source>
        <dbReference type="ARBA" id="ARBA00023136"/>
    </source>
</evidence>
<gene>
    <name evidence="9" type="ORF">WJU16_25640</name>
</gene>
<protein>
    <submittedName>
        <fullName evidence="9">RagB/SusD family nutrient uptake outer membrane protein</fullName>
    </submittedName>
</protein>
<proteinExistence type="inferred from homology"/>
<dbReference type="Proteomes" id="UP001485459">
    <property type="component" value="Chromosome"/>
</dbReference>
<dbReference type="SUPFAM" id="SSF48452">
    <property type="entry name" value="TPR-like"/>
    <property type="match status" value="1"/>
</dbReference>
<reference evidence="10" key="1">
    <citation type="submission" date="2024-03" db="EMBL/GenBank/DDBJ databases">
        <title>Chitinophaga horti sp. nov., isolated from garden soil.</title>
        <authorList>
            <person name="Lee D.S."/>
            <person name="Han D.M."/>
            <person name="Baek J.H."/>
            <person name="Choi D.G."/>
            <person name="Jeon J.H."/>
            <person name="Jeon C.O."/>
        </authorList>
    </citation>
    <scope>NUCLEOTIDE SEQUENCE [LARGE SCALE GENOMIC DNA]</scope>
    <source>
        <strain evidence="10">GPA1</strain>
    </source>
</reference>
<feature type="signal peptide" evidence="6">
    <location>
        <begin position="1"/>
        <end position="23"/>
    </location>
</feature>
<keyword evidence="4" id="KW-0472">Membrane</keyword>
<evidence type="ECO:0000256" key="3">
    <source>
        <dbReference type="ARBA" id="ARBA00022729"/>
    </source>
</evidence>
<evidence type="ECO:0000259" key="7">
    <source>
        <dbReference type="Pfam" id="PF07980"/>
    </source>
</evidence>
<dbReference type="EMBL" id="CP149822">
    <property type="protein sequence ID" value="WZN41352.1"/>
    <property type="molecule type" value="Genomic_DNA"/>
</dbReference>
<sequence length="441" mass="49002">MKKSFFLHISACAIMGMASCANKLDVQPDTLVSPDQVNSSNVGLVLNGARLALTNNAFYNYYILTEIMGDDVQTTSLQGYELCNIPVTDNSLTIAYRYPFACVNNANVVIRYYSAHTGEAALRPIAGEAYLLRAYAYMLLNEQFGKVAIMDGTEDPLSYPERQSEEKVKAEIEANLLKAVELLPDAGGKPLKGSKQAAQLLLARFYLNNGKFAEAENLANAVITSGKFALLDEKFDEIFKYNTASKEMVYAVAEVSSGVNNTKQGLPGVYGPGSGRAGGANIWIDSNLVKSYENTDIRKPFFTRMKGSSITDTVWFLVKFPEELQPSYPICRYSEAFLIAAEAKARTGTVDVTRYNELRAKRKASLAANGDFANAAAFLDAIELERRREFVGERHRWQDMRRFGKAIPWLEGFQQPAGHVIFPIPERLFTLNPTLQQNDDY</sequence>
<comment type="similarity">
    <text evidence="2">Belongs to the SusD family.</text>
</comment>
<evidence type="ECO:0000256" key="1">
    <source>
        <dbReference type="ARBA" id="ARBA00004442"/>
    </source>
</evidence>
<keyword evidence="3 6" id="KW-0732">Signal</keyword>
<dbReference type="CDD" id="cd08977">
    <property type="entry name" value="SusD"/>
    <property type="match status" value="1"/>
</dbReference>
<keyword evidence="10" id="KW-1185">Reference proteome</keyword>
<feature type="domain" description="SusD-like N-terminal" evidence="8">
    <location>
        <begin position="45"/>
        <end position="207"/>
    </location>
</feature>
<evidence type="ECO:0000313" key="10">
    <source>
        <dbReference type="Proteomes" id="UP001485459"/>
    </source>
</evidence>
<dbReference type="RefSeq" id="WP_341836206.1">
    <property type="nucleotide sequence ID" value="NZ_CP149822.1"/>
</dbReference>
<dbReference type="Gene3D" id="1.25.40.390">
    <property type="match status" value="1"/>
</dbReference>
<name>A0ABZ2YPQ3_9BACT</name>
<dbReference type="Pfam" id="PF07980">
    <property type="entry name" value="SusD_RagB"/>
    <property type="match status" value="1"/>
</dbReference>
<comment type="subcellular location">
    <subcellularLocation>
        <location evidence="1">Cell outer membrane</location>
    </subcellularLocation>
</comment>
<evidence type="ECO:0000259" key="8">
    <source>
        <dbReference type="Pfam" id="PF14322"/>
    </source>
</evidence>
<evidence type="ECO:0000256" key="2">
    <source>
        <dbReference type="ARBA" id="ARBA00006275"/>
    </source>
</evidence>